<dbReference type="EMBL" id="JBFRYB010000001">
    <property type="protein sequence ID" value="MEX1666269.1"/>
    <property type="molecule type" value="Genomic_DNA"/>
</dbReference>
<evidence type="ECO:0000259" key="2">
    <source>
        <dbReference type="Pfam" id="PF01734"/>
    </source>
</evidence>
<evidence type="ECO:0000256" key="1">
    <source>
        <dbReference type="ARBA" id="ARBA00023098"/>
    </source>
</evidence>
<dbReference type="InterPro" id="IPR002641">
    <property type="entry name" value="PNPLA_dom"/>
</dbReference>
<dbReference type="RefSeq" id="WP_368376352.1">
    <property type="nucleotide sequence ID" value="NZ_JBFRYB010000001.1"/>
</dbReference>
<accession>A0ABV3TYC5</accession>
<feature type="domain" description="PNPLA" evidence="2">
    <location>
        <begin position="58"/>
        <end position="244"/>
    </location>
</feature>
<dbReference type="Proteomes" id="UP001557484">
    <property type="component" value="Unassembled WGS sequence"/>
</dbReference>
<keyword evidence="4" id="KW-1185">Reference proteome</keyword>
<evidence type="ECO:0000313" key="4">
    <source>
        <dbReference type="Proteomes" id="UP001557484"/>
    </source>
</evidence>
<dbReference type="Pfam" id="PF01734">
    <property type="entry name" value="Patatin"/>
    <property type="match status" value="1"/>
</dbReference>
<organism evidence="3 4">
    <name type="scientific">Zhongshania arctica</name>
    <dbReference type="NCBI Taxonomy" id="3238302"/>
    <lineage>
        <taxon>Bacteria</taxon>
        <taxon>Pseudomonadati</taxon>
        <taxon>Pseudomonadota</taxon>
        <taxon>Gammaproteobacteria</taxon>
        <taxon>Cellvibrionales</taxon>
        <taxon>Spongiibacteraceae</taxon>
        <taxon>Zhongshania</taxon>
    </lineage>
</organism>
<comment type="caution">
    <text evidence="3">The sequence shown here is derived from an EMBL/GenBank/DDBJ whole genome shotgun (WGS) entry which is preliminary data.</text>
</comment>
<keyword evidence="1" id="KW-0443">Lipid metabolism</keyword>
<name>A0ABV3TYC5_9GAMM</name>
<gene>
    <name evidence="3" type="ORF">AB4875_12295</name>
</gene>
<proteinExistence type="predicted"/>
<reference evidence="3 4" key="1">
    <citation type="journal article" date="2011" name="Int. J. Syst. Evol. Microbiol.">
        <title>Zhongshania antarctica gen. nov., sp. nov. and Zhongshania guokunii sp. nov., gammaproteobacteria respectively isolated from coastal attached (fast) ice and surface seawater of the Antarctic.</title>
        <authorList>
            <person name="Li H.J."/>
            <person name="Zhang X.Y."/>
            <person name="Chen C.X."/>
            <person name="Zhang Y.J."/>
            <person name="Gao Z.M."/>
            <person name="Yu Y."/>
            <person name="Chen X.L."/>
            <person name="Chen B."/>
            <person name="Zhang Y.Z."/>
        </authorList>
    </citation>
    <scope>NUCLEOTIDE SEQUENCE [LARGE SCALE GENOMIC DNA]</scope>
    <source>
        <strain evidence="3 4">R06B22</strain>
    </source>
</reference>
<evidence type="ECO:0000313" key="3">
    <source>
        <dbReference type="EMBL" id="MEX1666269.1"/>
    </source>
</evidence>
<sequence length="358" mass="39331">MAVMDIRAGSRAYQHILNNGLYPADVAAMAGAAGGPKWLVLAALDKFLFSDWFEDRKACLPLVGASAGSWRFAALSCADPVASVDILQEAYITQCYDLKASPLDVSLGAKAVLDAFIDDRSAADIVGHHWAKPYIIVARSKGLLASDSSAVLGLGFAGALALNTLSRPLLTSVLQRVVFSPDQPSRTILGQREFPDFSTVFHPLTAQNLKSALLASGSIPFVMQAIHSIPACPSASYRDGGLIDYHIDLPLAASSAGGIVLMPHFSHRIIPGWLDKFVPWRRSRHADNVLLLSPSSTWIDRLRDRKIPDRRDFHRYGTDNAGRIRAWREAAAAAEELADFFAERLHRQDWERHLRRIQ</sequence>
<protein>
    <submittedName>
        <fullName evidence="3">Patatin-like phospholipase family protein</fullName>
    </submittedName>
</protein>
<dbReference type="InterPro" id="IPR016035">
    <property type="entry name" value="Acyl_Trfase/lysoPLipase"/>
</dbReference>
<dbReference type="SUPFAM" id="SSF52151">
    <property type="entry name" value="FabD/lysophospholipase-like"/>
    <property type="match status" value="1"/>
</dbReference>